<gene>
    <name evidence="13" type="ORF">ENO77_02910</name>
</gene>
<evidence type="ECO:0000256" key="1">
    <source>
        <dbReference type="ARBA" id="ARBA00002332"/>
    </source>
</evidence>
<dbReference type="EMBL" id="DSGT01000009">
    <property type="protein sequence ID" value="HEW53106.1"/>
    <property type="molecule type" value="Genomic_DNA"/>
</dbReference>
<evidence type="ECO:0000256" key="3">
    <source>
        <dbReference type="ARBA" id="ARBA00012746"/>
    </source>
</evidence>
<keyword evidence="7 11" id="KW-0658">Purine biosynthesis</keyword>
<name>A0A7C2V9I4_9CREN</name>
<evidence type="ECO:0000256" key="9">
    <source>
        <dbReference type="ARBA" id="ARBA00030464"/>
    </source>
</evidence>
<evidence type="ECO:0000313" key="13">
    <source>
        <dbReference type="EMBL" id="HEW53106.1"/>
    </source>
</evidence>
<evidence type="ECO:0000256" key="4">
    <source>
        <dbReference type="ARBA" id="ARBA00022598"/>
    </source>
</evidence>
<feature type="domain" description="GMPS ATP-PPase" evidence="12">
    <location>
        <begin position="5"/>
        <end position="190"/>
    </location>
</feature>
<dbReference type="PANTHER" id="PTHR11922:SF2">
    <property type="entry name" value="GMP SYNTHASE [GLUTAMINE-HYDROLYZING]"/>
    <property type="match status" value="1"/>
</dbReference>
<evidence type="ECO:0000256" key="8">
    <source>
        <dbReference type="ARBA" id="ARBA00022840"/>
    </source>
</evidence>
<dbReference type="InterPro" id="IPR001674">
    <property type="entry name" value="GMP_synth_C"/>
</dbReference>
<accession>A0A7C2V9I4</accession>
<organism evidence="13">
    <name type="scientific">Ignisphaera aggregans</name>
    <dbReference type="NCBI Taxonomy" id="334771"/>
    <lineage>
        <taxon>Archaea</taxon>
        <taxon>Thermoproteota</taxon>
        <taxon>Thermoprotei</taxon>
        <taxon>Desulfurococcales</taxon>
        <taxon>Desulfurococcaceae</taxon>
        <taxon>Ignisphaera</taxon>
    </lineage>
</organism>
<evidence type="ECO:0000256" key="2">
    <source>
        <dbReference type="ARBA" id="ARBA00005153"/>
    </source>
</evidence>
<sequence length="369" mass="41516">MGQYLELEARIRNIIENIKALEHEIDCAVACVSGGVDSTLSAVLAKKALGDKVYPVFIDTGFMRLNEGIKIQEALRELLDIDLYDFSEQFISRIEGISDAEEKRIAFRDMFYTSVKMVAEEKRCSWVVQGTIKADVVETVGGIKTQHNVLNEKLLERYGLRVIEPLIDLYKHEVRALARYIGLPASITERQPFPGPGLLVRAVGKLTREKLNLVKVVTDIVEDSLKDMGFSQYFPAAWEYDVIERSSIDGMTYEVYSVKVTGVVEGKRRYGNPVVVNSIPADTDSVYELYRLFDTQKHPHILVKLAEKSSGDYVIAIRAVKTDNFIVAEVPRIDLGVLEALSRKILAEPKVRLVAFDVTPKPPATIEYE</sequence>
<dbReference type="Gene3D" id="3.30.300.10">
    <property type="match status" value="2"/>
</dbReference>
<keyword evidence="6 11" id="KW-0332">GMP biosynthesis</keyword>
<comment type="caution">
    <text evidence="13">The sequence shown here is derived from an EMBL/GenBank/DDBJ whole genome shotgun (WGS) entry which is preliminary data.</text>
</comment>
<protein>
    <recommendedName>
        <fullName evidence="3">GMP synthase (glutamine-hydrolyzing)</fullName>
        <ecNumber evidence="3">6.3.5.2</ecNumber>
    </recommendedName>
    <alternativeName>
        <fullName evidence="9">GMP synthetase</fullName>
    </alternativeName>
</protein>
<dbReference type="EC" id="6.3.5.2" evidence="3"/>
<dbReference type="Gene3D" id="3.40.50.620">
    <property type="entry name" value="HUPs"/>
    <property type="match status" value="1"/>
</dbReference>
<dbReference type="PANTHER" id="PTHR11922">
    <property type="entry name" value="GMP SYNTHASE-RELATED"/>
    <property type="match status" value="1"/>
</dbReference>
<comment type="pathway">
    <text evidence="2">Purine metabolism; GMP biosynthesis; GMP from XMP (L-Gln route): step 1/1.</text>
</comment>
<dbReference type="GO" id="GO:0004810">
    <property type="term" value="F:CCA tRNA nucleotidyltransferase activity"/>
    <property type="evidence" value="ECO:0007669"/>
    <property type="project" value="InterPro"/>
</dbReference>
<dbReference type="InterPro" id="IPR014729">
    <property type="entry name" value="Rossmann-like_a/b/a_fold"/>
</dbReference>
<keyword evidence="4" id="KW-0436">Ligase</keyword>
<dbReference type="GO" id="GO:0005829">
    <property type="term" value="C:cytosol"/>
    <property type="evidence" value="ECO:0007669"/>
    <property type="project" value="TreeGrafter"/>
</dbReference>
<dbReference type="GO" id="GO:0003921">
    <property type="term" value="F:GMP synthase activity"/>
    <property type="evidence" value="ECO:0007669"/>
    <property type="project" value="InterPro"/>
</dbReference>
<evidence type="ECO:0000259" key="12">
    <source>
        <dbReference type="PROSITE" id="PS51553"/>
    </source>
</evidence>
<evidence type="ECO:0000256" key="11">
    <source>
        <dbReference type="PROSITE-ProRule" id="PRU00886"/>
    </source>
</evidence>
<evidence type="ECO:0000256" key="7">
    <source>
        <dbReference type="ARBA" id="ARBA00022755"/>
    </source>
</evidence>
<evidence type="ECO:0000256" key="5">
    <source>
        <dbReference type="ARBA" id="ARBA00022741"/>
    </source>
</evidence>
<dbReference type="UniPathway" id="UPA00189">
    <property type="reaction ID" value="UER00296"/>
</dbReference>
<dbReference type="SUPFAM" id="SSF54810">
    <property type="entry name" value="GMP synthetase C-terminal dimerisation domain"/>
    <property type="match status" value="1"/>
</dbReference>
<dbReference type="PROSITE" id="PS51553">
    <property type="entry name" value="GMPS_ATP_PPASE"/>
    <property type="match status" value="1"/>
</dbReference>
<dbReference type="Pfam" id="PF00958">
    <property type="entry name" value="GMP_synt_C"/>
    <property type="match status" value="1"/>
</dbReference>
<comment type="catalytic activity">
    <reaction evidence="10">
        <text>XMP + L-glutamine + ATP + H2O = GMP + L-glutamate + AMP + diphosphate + 2 H(+)</text>
        <dbReference type="Rhea" id="RHEA:11680"/>
        <dbReference type="ChEBI" id="CHEBI:15377"/>
        <dbReference type="ChEBI" id="CHEBI:15378"/>
        <dbReference type="ChEBI" id="CHEBI:29985"/>
        <dbReference type="ChEBI" id="CHEBI:30616"/>
        <dbReference type="ChEBI" id="CHEBI:33019"/>
        <dbReference type="ChEBI" id="CHEBI:57464"/>
        <dbReference type="ChEBI" id="CHEBI:58115"/>
        <dbReference type="ChEBI" id="CHEBI:58359"/>
        <dbReference type="ChEBI" id="CHEBI:456215"/>
        <dbReference type="EC" id="6.3.5.2"/>
    </reaction>
</comment>
<reference evidence="13" key="1">
    <citation type="journal article" date="2020" name="mSystems">
        <title>Genome- and Community-Level Interaction Insights into Carbon Utilization and Element Cycling Functions of Hydrothermarchaeota in Hydrothermal Sediment.</title>
        <authorList>
            <person name="Zhou Z."/>
            <person name="Liu Y."/>
            <person name="Xu W."/>
            <person name="Pan J."/>
            <person name="Luo Z.H."/>
            <person name="Li M."/>
        </authorList>
    </citation>
    <scope>NUCLEOTIDE SEQUENCE [LARGE SCALE GENOMIC DNA]</scope>
    <source>
        <strain evidence="13">SpSt-16</strain>
    </source>
</reference>
<feature type="binding site" evidence="11">
    <location>
        <begin position="33"/>
        <end position="39"/>
    </location>
    <ligand>
        <name>ATP</name>
        <dbReference type="ChEBI" id="CHEBI:30616"/>
    </ligand>
</feature>
<dbReference type="SUPFAM" id="SSF52402">
    <property type="entry name" value="Adenine nucleotide alpha hydrolases-like"/>
    <property type="match status" value="1"/>
</dbReference>
<comment type="function">
    <text evidence="1">Catalyzes the synthesis of GMP from XMP.</text>
</comment>
<dbReference type="InterPro" id="IPR025777">
    <property type="entry name" value="GMPS_ATP_PPase_dom"/>
</dbReference>
<dbReference type="Pfam" id="PF02568">
    <property type="entry name" value="ThiI"/>
    <property type="match status" value="1"/>
</dbReference>
<evidence type="ECO:0000256" key="6">
    <source>
        <dbReference type="ARBA" id="ARBA00022749"/>
    </source>
</evidence>
<proteinExistence type="predicted"/>
<keyword evidence="8 11" id="KW-0067">ATP-binding</keyword>
<evidence type="ECO:0000256" key="10">
    <source>
        <dbReference type="ARBA" id="ARBA00049404"/>
    </source>
</evidence>
<keyword evidence="5 11" id="KW-0547">Nucleotide-binding</keyword>
<dbReference type="InterPro" id="IPR020536">
    <property type="entry name" value="ThiI_AANH"/>
</dbReference>
<dbReference type="GO" id="GO:0005524">
    <property type="term" value="F:ATP binding"/>
    <property type="evidence" value="ECO:0007669"/>
    <property type="project" value="UniProtKB-UniRule"/>
</dbReference>
<dbReference type="AlphaFoldDB" id="A0A7C2V9I4"/>